<organism evidence="2">
    <name type="scientific">Acidicaldus sp</name>
    <dbReference type="NCBI Taxonomy" id="1872105"/>
    <lineage>
        <taxon>Bacteria</taxon>
        <taxon>Pseudomonadati</taxon>
        <taxon>Pseudomonadota</taxon>
        <taxon>Alphaproteobacteria</taxon>
        <taxon>Acetobacterales</taxon>
        <taxon>Acetobacteraceae</taxon>
        <taxon>Acidicaldus</taxon>
    </lineage>
</organism>
<evidence type="ECO:0000313" key="2">
    <source>
        <dbReference type="EMBL" id="HGC43477.1"/>
    </source>
</evidence>
<protein>
    <submittedName>
        <fullName evidence="2">DUF2244 domain-containing protein</fullName>
    </submittedName>
</protein>
<dbReference type="InterPro" id="IPR019253">
    <property type="entry name" value="DUF2244_TM"/>
</dbReference>
<comment type="caution">
    <text evidence="2">The sequence shown here is derived from an EMBL/GenBank/DDBJ whole genome shotgun (WGS) entry which is preliminary data.</text>
</comment>
<dbReference type="Pfam" id="PF10003">
    <property type="entry name" value="DUF2244"/>
    <property type="match status" value="1"/>
</dbReference>
<reference evidence="2" key="1">
    <citation type="journal article" date="2020" name="mSystems">
        <title>Genome- and Community-Level Interaction Insights into Carbon Utilization and Element Cycling Functions of Hydrothermarchaeota in Hydrothermal Sediment.</title>
        <authorList>
            <person name="Zhou Z."/>
            <person name="Liu Y."/>
            <person name="Xu W."/>
            <person name="Pan J."/>
            <person name="Luo Z.H."/>
            <person name="Li M."/>
        </authorList>
    </citation>
    <scope>NUCLEOTIDE SEQUENCE</scope>
    <source>
        <strain evidence="2">SpSt-997</strain>
    </source>
</reference>
<dbReference type="AlphaFoldDB" id="A0A8J4M667"/>
<accession>A0A8J4M667</accession>
<evidence type="ECO:0000256" key="1">
    <source>
        <dbReference type="SAM" id="Phobius"/>
    </source>
</evidence>
<keyword evidence="1" id="KW-0812">Transmembrane</keyword>
<sequence length="173" mass="19012">MSEALAPPADDAVLFEAVIVPHRSLSRRGLALVIAAICAASFLTALIFWLLGAWPVAGFSGAEVTLAVVLMRAHAHVAHESEMVLLSARGLRVIRTDRRGARRERALDPSWLRVELLERAGRVPALLLTGGRVREEIAVRLGEAEKRDLAAALAEALHAWRHPRFDNPQLREE</sequence>
<name>A0A8J4M667_9PROT</name>
<proteinExistence type="predicted"/>
<gene>
    <name evidence="2" type="ORF">ENY07_09715</name>
</gene>
<feature type="transmembrane region" description="Helical" evidence="1">
    <location>
        <begin position="30"/>
        <end position="50"/>
    </location>
</feature>
<keyword evidence="1" id="KW-1133">Transmembrane helix</keyword>
<dbReference type="EMBL" id="DTQM01000188">
    <property type="protein sequence ID" value="HGC43477.1"/>
    <property type="molecule type" value="Genomic_DNA"/>
</dbReference>
<keyword evidence="1" id="KW-0472">Membrane</keyword>